<dbReference type="InterPro" id="IPR002218">
    <property type="entry name" value="MnmG-rel"/>
</dbReference>
<proteinExistence type="inferred from homology"/>
<dbReference type="NCBIfam" id="TIGR00136">
    <property type="entry name" value="mnmG_gidA"/>
    <property type="match status" value="1"/>
</dbReference>
<evidence type="ECO:0000313" key="14">
    <source>
        <dbReference type="Proteomes" id="UP000334923"/>
    </source>
</evidence>
<dbReference type="Gene3D" id="3.50.50.60">
    <property type="entry name" value="FAD/NAD(P)-binding domain"/>
    <property type="match status" value="2"/>
</dbReference>
<evidence type="ECO:0000256" key="9">
    <source>
        <dbReference type="ARBA" id="ARBA00025948"/>
    </source>
</evidence>
<dbReference type="InterPro" id="IPR004416">
    <property type="entry name" value="MnmG"/>
</dbReference>
<dbReference type="PROSITE" id="PS01281">
    <property type="entry name" value="GIDA_2"/>
    <property type="match status" value="1"/>
</dbReference>
<dbReference type="Proteomes" id="UP000334923">
    <property type="component" value="Unassembled WGS sequence"/>
</dbReference>
<dbReference type="PROSITE" id="PS01280">
    <property type="entry name" value="GIDA_1"/>
    <property type="match status" value="1"/>
</dbReference>
<evidence type="ECO:0000256" key="1">
    <source>
        <dbReference type="ARBA" id="ARBA00001974"/>
    </source>
</evidence>
<dbReference type="FunFam" id="3.50.50.60:FF:000002">
    <property type="entry name" value="tRNA uridine 5-carboxymethylaminomethyl modification enzyme MnmG"/>
    <property type="match status" value="1"/>
</dbReference>
<evidence type="ECO:0000256" key="8">
    <source>
        <dbReference type="ARBA" id="ARBA00023027"/>
    </source>
</evidence>
<dbReference type="SUPFAM" id="SSF51905">
    <property type="entry name" value="FAD/NAD(P)-binding domain"/>
    <property type="match status" value="1"/>
</dbReference>
<feature type="binding site" evidence="11">
    <location>
        <position position="179"/>
    </location>
    <ligand>
        <name>FAD</name>
        <dbReference type="ChEBI" id="CHEBI:57692"/>
    </ligand>
</feature>
<keyword evidence="14" id="KW-1185">Reference proteome</keyword>
<dbReference type="GO" id="GO:0002098">
    <property type="term" value="P:tRNA wobble uridine modification"/>
    <property type="evidence" value="ECO:0007669"/>
    <property type="project" value="InterPro"/>
</dbReference>
<evidence type="ECO:0000259" key="12">
    <source>
        <dbReference type="SMART" id="SM01228"/>
    </source>
</evidence>
<evidence type="ECO:0000256" key="4">
    <source>
        <dbReference type="ARBA" id="ARBA00020461"/>
    </source>
</evidence>
<dbReference type="InterPro" id="IPR040131">
    <property type="entry name" value="MnmG_N"/>
</dbReference>
<comment type="subcellular location">
    <subcellularLocation>
        <location evidence="11">Cytoplasm</location>
    </subcellularLocation>
</comment>
<dbReference type="InterPro" id="IPR047001">
    <property type="entry name" value="MnmG_C_subdom"/>
</dbReference>
<dbReference type="GO" id="GO:0030488">
    <property type="term" value="P:tRNA methylation"/>
    <property type="evidence" value="ECO:0007669"/>
    <property type="project" value="TreeGrafter"/>
</dbReference>
<dbReference type="Gene3D" id="1.10.10.1800">
    <property type="entry name" value="tRNA uridine 5-carboxymethylaminomethyl modification enzyme MnmG/GidA"/>
    <property type="match status" value="1"/>
</dbReference>
<keyword evidence="7 11" id="KW-0274">FAD</keyword>
<feature type="binding site" evidence="11">
    <location>
        <begin position="289"/>
        <end position="303"/>
    </location>
    <ligand>
        <name>NAD(+)</name>
        <dbReference type="ChEBI" id="CHEBI:57540"/>
    </ligand>
</feature>
<keyword evidence="11" id="KW-0963">Cytoplasm</keyword>
<dbReference type="FunFam" id="1.10.150.570:FF:000001">
    <property type="entry name" value="tRNA uridine 5-carboxymethylaminomethyl modification enzyme MnmG"/>
    <property type="match status" value="1"/>
</dbReference>
<dbReference type="GO" id="GO:0005829">
    <property type="term" value="C:cytosol"/>
    <property type="evidence" value="ECO:0007669"/>
    <property type="project" value="TreeGrafter"/>
</dbReference>
<evidence type="ECO:0000313" key="13">
    <source>
        <dbReference type="EMBL" id="VVM04788.1"/>
    </source>
</evidence>
<dbReference type="Pfam" id="PF13932">
    <property type="entry name" value="SAM_GIDA_C"/>
    <property type="match status" value="1"/>
</dbReference>
<evidence type="ECO:0000256" key="6">
    <source>
        <dbReference type="ARBA" id="ARBA00022694"/>
    </source>
</evidence>
<feature type="binding site" evidence="11">
    <location>
        <position position="386"/>
    </location>
    <ligand>
        <name>FAD</name>
        <dbReference type="ChEBI" id="CHEBI:57692"/>
    </ligand>
</feature>
<dbReference type="AlphaFoldDB" id="A0A5E6MFG0"/>
<dbReference type="PRINTS" id="PR00411">
    <property type="entry name" value="PNDRDTASEI"/>
</dbReference>
<dbReference type="PANTHER" id="PTHR11806">
    <property type="entry name" value="GLUCOSE INHIBITED DIVISION PROTEIN A"/>
    <property type="match status" value="1"/>
</dbReference>
<dbReference type="RefSeq" id="WP_142659173.1">
    <property type="nucleotide sequence ID" value="NZ_CABFVA020000012.1"/>
</dbReference>
<dbReference type="InterPro" id="IPR020595">
    <property type="entry name" value="MnmG-rel_CS"/>
</dbReference>
<feature type="domain" description="tRNA uridine 5-carboxymethylaminomethyl modification enzyme C-terminal subdomain" evidence="12">
    <location>
        <begin position="539"/>
        <end position="610"/>
    </location>
</feature>
<dbReference type="HAMAP" id="MF_00129">
    <property type="entry name" value="MnmG_GidA"/>
    <property type="match status" value="1"/>
</dbReference>
<accession>A0A5E6MFG0</accession>
<comment type="cofactor">
    <cofactor evidence="1 11">
        <name>FAD</name>
        <dbReference type="ChEBI" id="CHEBI:57692"/>
    </cofactor>
</comment>
<name>A0A5E6MFG0_9BACT</name>
<comment type="similarity">
    <text evidence="3 11">Belongs to the MnmG family.</text>
</comment>
<comment type="subunit">
    <text evidence="9 11">Homodimer. Heterotetramer of two MnmE and two MnmG subunits.</text>
</comment>
<dbReference type="EMBL" id="CABFVA020000012">
    <property type="protein sequence ID" value="VVM04788.1"/>
    <property type="molecule type" value="Genomic_DNA"/>
</dbReference>
<dbReference type="SMART" id="SM01228">
    <property type="entry name" value="GIDA_assoc_3"/>
    <property type="match status" value="1"/>
</dbReference>
<dbReference type="OrthoDB" id="9815560at2"/>
<evidence type="ECO:0000256" key="7">
    <source>
        <dbReference type="ARBA" id="ARBA00022827"/>
    </source>
</evidence>
<dbReference type="InterPro" id="IPR044920">
    <property type="entry name" value="MnmG_C_subdom_sf"/>
</dbReference>
<gene>
    <name evidence="11 13" type="primary">mnmG</name>
    <name evidence="11" type="synonym">gidA</name>
    <name evidence="13" type="ORF">MAMT_00301</name>
</gene>
<reference evidence="13 14" key="1">
    <citation type="submission" date="2019-09" db="EMBL/GenBank/DDBJ databases">
        <authorList>
            <person name="Cremers G."/>
        </authorList>
    </citation>
    <scope>NUCLEOTIDE SEQUENCE [LARGE SCALE GENOMIC DNA]</scope>
    <source>
        <strain evidence="13">4A</strain>
    </source>
</reference>
<evidence type="ECO:0000256" key="2">
    <source>
        <dbReference type="ARBA" id="ARBA00003717"/>
    </source>
</evidence>
<dbReference type="InterPro" id="IPR026904">
    <property type="entry name" value="MnmG_C"/>
</dbReference>
<comment type="function">
    <text evidence="2 11">NAD-binding protein involved in the addition of a carboxymethylaminomethyl (cmnm) group at the wobble position (U34) of certain tRNAs, forming tRNA-cmnm(5)s(2)U34.</text>
</comment>
<evidence type="ECO:0000256" key="3">
    <source>
        <dbReference type="ARBA" id="ARBA00007653"/>
    </source>
</evidence>
<dbReference type="InterPro" id="IPR036188">
    <property type="entry name" value="FAD/NAD-bd_sf"/>
</dbReference>
<keyword evidence="5 11" id="KW-0285">Flavoprotein</keyword>
<evidence type="ECO:0000256" key="11">
    <source>
        <dbReference type="HAMAP-Rule" id="MF_00129"/>
    </source>
</evidence>
<dbReference type="PANTHER" id="PTHR11806:SF0">
    <property type="entry name" value="PROTEIN MTO1 HOMOLOG, MITOCHONDRIAL"/>
    <property type="match status" value="1"/>
</dbReference>
<keyword evidence="8 11" id="KW-0520">NAD</keyword>
<evidence type="ECO:0000256" key="5">
    <source>
        <dbReference type="ARBA" id="ARBA00022630"/>
    </source>
</evidence>
<dbReference type="PRINTS" id="PR00368">
    <property type="entry name" value="FADPNR"/>
</dbReference>
<feature type="binding site" evidence="11">
    <location>
        <begin position="13"/>
        <end position="18"/>
    </location>
    <ligand>
        <name>FAD</name>
        <dbReference type="ChEBI" id="CHEBI:57692"/>
    </ligand>
</feature>
<feature type="binding site" evidence="11">
    <location>
        <position position="125"/>
    </location>
    <ligand>
        <name>FAD</name>
        <dbReference type="ChEBI" id="CHEBI:57692"/>
    </ligand>
</feature>
<organism evidence="13 14">
    <name type="scientific">Methylacidimicrobium tartarophylax</name>
    <dbReference type="NCBI Taxonomy" id="1041768"/>
    <lineage>
        <taxon>Bacteria</taxon>
        <taxon>Pseudomonadati</taxon>
        <taxon>Verrucomicrobiota</taxon>
        <taxon>Methylacidimicrobium</taxon>
    </lineage>
</organism>
<evidence type="ECO:0000256" key="10">
    <source>
        <dbReference type="ARBA" id="ARBA00031800"/>
    </source>
</evidence>
<dbReference type="Pfam" id="PF01134">
    <property type="entry name" value="GIDA"/>
    <property type="match status" value="1"/>
</dbReference>
<dbReference type="GO" id="GO:0050660">
    <property type="term" value="F:flavin adenine dinucleotide binding"/>
    <property type="evidence" value="ECO:0007669"/>
    <property type="project" value="UniProtKB-UniRule"/>
</dbReference>
<dbReference type="Pfam" id="PF21680">
    <property type="entry name" value="GIDA_C_1st"/>
    <property type="match status" value="1"/>
</dbReference>
<sequence>MHWLKEYDVIVVGGGHAGVEAALAAARTGCEVLLLTLQLDAIAQMSCNPSIGGVAKGILVREIDALGGVMAQNADATGIQFRMLNRRKGPSVQAPRAQCDKKAYQFRLKAICESTPNLDIQQGSVARLCVKGDAVTGLVTDLGIEFAGKALVITTGTFLRGLIHMGSEQRPGGRAGEGSSGLSLELKKLGLEIGRLKTGTPPRINGRTIDFAACEQQPGEVPPPTFSLCLDELEGGDEELFTLNRWDGQMFHVEQQPCWITYTTSETHQIIRDNLHLSAMYSGQIQGVGPRYCPSIEDKVVRFAERERHQIFLEPEGRHTQEFYVNGCSTSLPFSVQSAFLRTIPGLEKCHILRPGYAVEYDYCPATQLLPSLETKQIGRLFLAGQINGTSGYEEAAAQGLMAGLNAARSVRGEPPIVLRRDQAYIGVLIDDLVTRPIREPYRMFTARAEHRLVLRHDNADVRLSDIGSMVGSLSIRRQTKWLAKKRRVEELLEDLNEAKTEGRTLFEWLRRPDFRWMDLPQPFHSVEPEIAAHLECEIKYAGYIAREREQIERVRAMEDLLLPAWLDFWSVVGLKQEAREKLQQIRPATLGQAARIPGVNPTDLAVLRIALKRGAPHRTSSEVGTLPEEQP</sequence>
<dbReference type="InterPro" id="IPR049312">
    <property type="entry name" value="GIDA_C_N"/>
</dbReference>
<protein>
    <recommendedName>
        <fullName evidence="4 11">tRNA uridine 5-carboxymethylaminomethyl modification enzyme MnmG</fullName>
    </recommendedName>
    <alternativeName>
        <fullName evidence="10 11">Glucose-inhibited division protein A</fullName>
    </alternativeName>
</protein>
<keyword evidence="6 11" id="KW-0819">tRNA processing</keyword>
<dbReference type="Gene3D" id="1.10.150.570">
    <property type="entry name" value="GidA associated domain, C-terminal subdomain"/>
    <property type="match status" value="1"/>
</dbReference>